<comment type="caution">
    <text evidence="3">The sequence shown here is derived from an EMBL/GenBank/DDBJ whole genome shotgun (WGS) entry which is preliminary data.</text>
</comment>
<proteinExistence type="predicted"/>
<evidence type="ECO:0000313" key="4">
    <source>
        <dbReference type="Proteomes" id="UP000259173"/>
    </source>
</evidence>
<dbReference type="InterPro" id="IPR001173">
    <property type="entry name" value="Glyco_trans_2-like"/>
</dbReference>
<dbReference type="SUPFAM" id="SSF53448">
    <property type="entry name" value="Nucleotide-diphospho-sugar transferases"/>
    <property type="match status" value="1"/>
</dbReference>
<dbReference type="InterPro" id="IPR050834">
    <property type="entry name" value="Glycosyltransf_2"/>
</dbReference>
<dbReference type="Gene3D" id="3.90.550.10">
    <property type="entry name" value="Spore Coat Polysaccharide Biosynthesis Protein SpsA, Chain A"/>
    <property type="match status" value="1"/>
</dbReference>
<name>A0A353YNW3_9PROT</name>
<evidence type="ECO:0000259" key="1">
    <source>
        <dbReference type="Pfam" id="PF00535"/>
    </source>
</evidence>
<dbReference type="PANTHER" id="PTHR43685">
    <property type="entry name" value="GLYCOSYLTRANSFERASE"/>
    <property type="match status" value="1"/>
</dbReference>
<evidence type="ECO:0000313" key="2">
    <source>
        <dbReference type="EMBL" id="HAE93405.1"/>
    </source>
</evidence>
<dbReference type="EMBL" id="DMBR01000076">
    <property type="protein sequence ID" value="HAE93405.1"/>
    <property type="molecule type" value="Genomic_DNA"/>
</dbReference>
<reference evidence="4 5" key="1">
    <citation type="journal article" date="2018" name="Nat. Biotechnol.">
        <title>A standardized bacterial taxonomy based on genome phylogeny substantially revises the tree of life.</title>
        <authorList>
            <person name="Parks D.H."/>
            <person name="Chuvochina M."/>
            <person name="Waite D.W."/>
            <person name="Rinke C."/>
            <person name="Skarshewski A."/>
            <person name="Chaumeil P.A."/>
            <person name="Hugenholtz P."/>
        </authorList>
    </citation>
    <scope>NUCLEOTIDE SEQUENCE [LARGE SCALE GENOMIC DNA]</scope>
    <source>
        <strain evidence="3">UBA10378</strain>
        <strain evidence="2">UBA8557</strain>
    </source>
</reference>
<evidence type="ECO:0000313" key="5">
    <source>
        <dbReference type="Proteomes" id="UP000263957"/>
    </source>
</evidence>
<dbReference type="Pfam" id="PF00535">
    <property type="entry name" value="Glycos_transf_2"/>
    <property type="match status" value="1"/>
</dbReference>
<protein>
    <recommendedName>
        <fullName evidence="1">Glycosyltransferase 2-like domain-containing protein</fullName>
    </recommendedName>
</protein>
<organism evidence="3 5">
    <name type="scientific">Hyphomonas atlantica</name>
    <dbReference type="NCBI Taxonomy" id="1280948"/>
    <lineage>
        <taxon>Bacteria</taxon>
        <taxon>Pseudomonadati</taxon>
        <taxon>Pseudomonadota</taxon>
        <taxon>Alphaproteobacteria</taxon>
        <taxon>Hyphomonadales</taxon>
        <taxon>Hyphomonadaceae</taxon>
        <taxon>Hyphomonas</taxon>
    </lineage>
</organism>
<gene>
    <name evidence="2" type="ORF">DCG65_02510</name>
    <name evidence="3" type="ORF">DD728_05650</name>
</gene>
<sequence length="339" mass="37786">MTSRPTLPLRFQMRQNLDPSKVAIVIPLYNDEPHIERAILSALKQECPSGISLEVIVVDDCSTDSGYEIAKSLEDVHPNLRVLKQSINQGPSAARNLALSQTDAGWFTPQDSDDIVLPDRLSKLLATAIENNLDWVADNLLISQEASPQSIERNLWPEKPDGPIPLTAEFFVERSFEVETPRSELGFIKPLFNRLAMKDGDSPYLNELRFGEDFELYTRLLLDGTKAWLIDPCGYYLVQRAGSASHSQAGRDHRRLAAISARMSKRPGISPDAKSALKAHAAYSQREAAIWAWMDGVRQRDVSLTLSAFSFSVDASLNLLGTIMKQVLRKLLPARSITE</sequence>
<dbReference type="Proteomes" id="UP000259173">
    <property type="component" value="Unassembled WGS sequence"/>
</dbReference>
<dbReference type="AlphaFoldDB" id="A0A353YNW3"/>
<dbReference type="EMBL" id="DOGS01000117">
    <property type="protein sequence ID" value="HBQ48356.1"/>
    <property type="molecule type" value="Genomic_DNA"/>
</dbReference>
<dbReference type="InterPro" id="IPR029044">
    <property type="entry name" value="Nucleotide-diphossugar_trans"/>
</dbReference>
<dbReference type="PANTHER" id="PTHR43685:SF2">
    <property type="entry name" value="GLYCOSYLTRANSFERASE 2-LIKE DOMAIN-CONTAINING PROTEIN"/>
    <property type="match status" value="1"/>
</dbReference>
<feature type="domain" description="Glycosyltransferase 2-like" evidence="1">
    <location>
        <begin position="24"/>
        <end position="148"/>
    </location>
</feature>
<evidence type="ECO:0000313" key="3">
    <source>
        <dbReference type="EMBL" id="HBQ48356.1"/>
    </source>
</evidence>
<accession>A0A353YNW3</accession>
<dbReference type="CDD" id="cd00761">
    <property type="entry name" value="Glyco_tranf_GTA_type"/>
    <property type="match status" value="1"/>
</dbReference>
<dbReference type="Proteomes" id="UP000263957">
    <property type="component" value="Unassembled WGS sequence"/>
</dbReference>